<dbReference type="AlphaFoldDB" id="A0A2I2GBN3"/>
<comment type="caution">
    <text evidence="5">The sequence shown here is derived from an EMBL/GenBank/DDBJ whole genome shotgun (WGS) entry which is preliminary data.</text>
</comment>
<feature type="domain" description="Peptidase A1" evidence="4">
    <location>
        <begin position="89"/>
        <end position="403"/>
    </location>
</feature>
<dbReference type="InterPro" id="IPR033121">
    <property type="entry name" value="PEPTIDASE_A1"/>
</dbReference>
<evidence type="ECO:0000256" key="3">
    <source>
        <dbReference type="PIRSR" id="PIRSR601461-1"/>
    </source>
</evidence>
<reference evidence="5 6" key="1">
    <citation type="submission" date="2016-12" db="EMBL/GenBank/DDBJ databases">
        <title>The genomes of Aspergillus section Nigri reveals drivers in fungal speciation.</title>
        <authorList>
            <consortium name="DOE Joint Genome Institute"/>
            <person name="Vesth T.C."/>
            <person name="Nybo J."/>
            <person name="Theobald S."/>
            <person name="Brandl J."/>
            <person name="Frisvad J.C."/>
            <person name="Nielsen K.F."/>
            <person name="Lyhne E.K."/>
            <person name="Kogle M.E."/>
            <person name="Kuo A."/>
            <person name="Riley R."/>
            <person name="Clum A."/>
            <person name="Nolan M."/>
            <person name="Lipzen A."/>
            <person name="Salamov A."/>
            <person name="Henrissat B."/>
            <person name="Wiebenga A."/>
            <person name="De Vries R.P."/>
            <person name="Grigoriev I.V."/>
            <person name="Mortensen U.H."/>
            <person name="Andersen M.R."/>
            <person name="Baker S.E."/>
        </authorList>
    </citation>
    <scope>NUCLEOTIDE SEQUENCE [LARGE SCALE GENOMIC DNA]</scope>
    <source>
        <strain evidence="5 6">IBT 23096</strain>
    </source>
</reference>
<evidence type="ECO:0000313" key="5">
    <source>
        <dbReference type="EMBL" id="PLB50284.1"/>
    </source>
</evidence>
<accession>A0A2I2GBN3</accession>
<dbReference type="RefSeq" id="XP_024705586.1">
    <property type="nucleotide sequence ID" value="XM_024848946.1"/>
</dbReference>
<dbReference type="PANTHER" id="PTHR47966">
    <property type="entry name" value="BETA-SITE APP-CLEAVING ENZYME, ISOFORM A-RELATED"/>
    <property type="match status" value="1"/>
</dbReference>
<evidence type="ECO:0000259" key="4">
    <source>
        <dbReference type="PROSITE" id="PS51767"/>
    </source>
</evidence>
<protein>
    <submittedName>
        <fullName evidence="5">Aspartic endopeptidase</fullName>
    </submittedName>
</protein>
<dbReference type="GO" id="GO:0006508">
    <property type="term" value="P:proteolysis"/>
    <property type="evidence" value="ECO:0007669"/>
    <property type="project" value="InterPro"/>
</dbReference>
<dbReference type="PRINTS" id="PR00792">
    <property type="entry name" value="PEPSIN"/>
</dbReference>
<dbReference type="VEuPathDB" id="FungiDB:P170DRAFT_435484"/>
<dbReference type="Pfam" id="PF00026">
    <property type="entry name" value="Asp"/>
    <property type="match status" value="1"/>
</dbReference>
<dbReference type="OrthoDB" id="2747330at2759"/>
<dbReference type="GO" id="GO:0004190">
    <property type="term" value="F:aspartic-type endopeptidase activity"/>
    <property type="evidence" value="ECO:0007669"/>
    <property type="project" value="InterPro"/>
</dbReference>
<dbReference type="Proteomes" id="UP000234275">
    <property type="component" value="Unassembled WGS sequence"/>
</dbReference>
<feature type="active site" evidence="3">
    <location>
        <position position="294"/>
    </location>
</feature>
<dbReference type="PROSITE" id="PS51767">
    <property type="entry name" value="PEPTIDASE_A1"/>
    <property type="match status" value="1"/>
</dbReference>
<evidence type="ECO:0000313" key="6">
    <source>
        <dbReference type="Proteomes" id="UP000234275"/>
    </source>
</evidence>
<proteinExistence type="inferred from homology"/>
<organism evidence="5 6">
    <name type="scientific">Aspergillus steynii IBT 23096</name>
    <dbReference type="NCBI Taxonomy" id="1392250"/>
    <lineage>
        <taxon>Eukaryota</taxon>
        <taxon>Fungi</taxon>
        <taxon>Dikarya</taxon>
        <taxon>Ascomycota</taxon>
        <taxon>Pezizomycotina</taxon>
        <taxon>Eurotiomycetes</taxon>
        <taxon>Eurotiomycetidae</taxon>
        <taxon>Eurotiales</taxon>
        <taxon>Aspergillaceae</taxon>
        <taxon>Aspergillus</taxon>
        <taxon>Aspergillus subgen. Circumdati</taxon>
    </lineage>
</organism>
<feature type="active site" evidence="3">
    <location>
        <position position="107"/>
    </location>
</feature>
<evidence type="ECO:0000256" key="1">
    <source>
        <dbReference type="ARBA" id="ARBA00007447"/>
    </source>
</evidence>
<evidence type="ECO:0000256" key="2">
    <source>
        <dbReference type="ARBA" id="ARBA00022801"/>
    </source>
</evidence>
<comment type="similarity">
    <text evidence="1">Belongs to the peptidase A1 family.</text>
</comment>
<name>A0A2I2GBN3_9EURO</name>
<dbReference type="EMBL" id="MSFO01000003">
    <property type="protein sequence ID" value="PLB50284.1"/>
    <property type="molecule type" value="Genomic_DNA"/>
</dbReference>
<dbReference type="InterPro" id="IPR001461">
    <property type="entry name" value="Aspartic_peptidase_A1"/>
</dbReference>
<dbReference type="Gene3D" id="2.40.70.10">
    <property type="entry name" value="Acid Proteases"/>
    <property type="match status" value="2"/>
</dbReference>
<sequence>MVSKVPLIHNAHYRRSGIKSYAYLIRKYGIRPSRDGPYFIGRTIHQTGRPFTTKPVGGRVRFRDVMQKQFSEKDLQQVDAEDIQNDSMYFVSVSIGSPAQFLALVPDTASTDVWVRSTSQSQGDRKIYDPVKSSTVSIDEQAAWKVSNLDNSSASGSAATDHVTLGDLTIKSPHVAIADTMSSGFDQATADGVLGLAFGSISNVRPEAKSLVETLLVQDDLPASTKLFTAKFSPSGDSDSDTPFFTFGEIDKPTGEDIHYTPIDKQHGFWSVESTTANVAGTSIDRPGNRAVVDTDAALTLLEDTTCQAIYDAIPGAFYDGESQGFLFPRDTDRDQLPTIELDVGGKLFSIPKGSLGFSEAKPEFVYGGVQSRGSLEFDVLGLAFLEGIYAIFDVGNLRFGAAQVAN</sequence>
<gene>
    <name evidence="5" type="ORF">P170DRAFT_435484</name>
</gene>
<dbReference type="InterPro" id="IPR021109">
    <property type="entry name" value="Peptidase_aspartic_dom_sf"/>
</dbReference>
<keyword evidence="6" id="KW-1185">Reference proteome</keyword>
<dbReference type="SUPFAM" id="SSF50630">
    <property type="entry name" value="Acid proteases"/>
    <property type="match status" value="1"/>
</dbReference>
<keyword evidence="2" id="KW-0378">Hydrolase</keyword>
<dbReference type="GeneID" id="36556645"/>
<dbReference type="PANTHER" id="PTHR47966:SF1">
    <property type="entry name" value="ASPARTYL PROTEINASE"/>
    <property type="match status" value="1"/>
</dbReference>
<dbReference type="STRING" id="1392250.A0A2I2GBN3"/>